<dbReference type="GO" id="GO:0005829">
    <property type="term" value="C:cytosol"/>
    <property type="evidence" value="ECO:0007669"/>
    <property type="project" value="TreeGrafter"/>
</dbReference>
<evidence type="ECO:0000256" key="8">
    <source>
        <dbReference type="ARBA" id="ARBA00022840"/>
    </source>
</evidence>
<name>A0A3N0I2L5_9FIRM</name>
<dbReference type="InterPro" id="IPR018095">
    <property type="entry name" value="Thymidylate_kin_CS"/>
</dbReference>
<evidence type="ECO:0000259" key="12">
    <source>
        <dbReference type="Pfam" id="PF02223"/>
    </source>
</evidence>
<dbReference type="PROSITE" id="PS01331">
    <property type="entry name" value="THYMIDYLATE_KINASE"/>
    <property type="match status" value="1"/>
</dbReference>
<evidence type="ECO:0000256" key="5">
    <source>
        <dbReference type="ARBA" id="ARBA00022727"/>
    </source>
</evidence>
<dbReference type="PANTHER" id="PTHR10344:SF4">
    <property type="entry name" value="UMP-CMP KINASE 2, MITOCHONDRIAL"/>
    <property type="match status" value="1"/>
</dbReference>
<evidence type="ECO:0000256" key="1">
    <source>
        <dbReference type="ARBA" id="ARBA00009776"/>
    </source>
</evidence>
<dbReference type="FunFam" id="3.40.50.300:FF:000225">
    <property type="entry name" value="Thymidylate kinase"/>
    <property type="match status" value="1"/>
</dbReference>
<organism evidence="13 14">
    <name type="scientific">Absicoccus porci</name>
    <dbReference type="NCBI Taxonomy" id="2486576"/>
    <lineage>
        <taxon>Bacteria</taxon>
        <taxon>Bacillati</taxon>
        <taxon>Bacillota</taxon>
        <taxon>Erysipelotrichia</taxon>
        <taxon>Erysipelotrichales</taxon>
        <taxon>Erysipelotrichaceae</taxon>
        <taxon>Absicoccus</taxon>
    </lineage>
</organism>
<dbReference type="InterPro" id="IPR039430">
    <property type="entry name" value="Thymidylate_kin-like_dom"/>
</dbReference>
<dbReference type="OrthoDB" id="9774907at2"/>
<evidence type="ECO:0000313" key="14">
    <source>
        <dbReference type="Proteomes" id="UP000276568"/>
    </source>
</evidence>
<comment type="function">
    <text evidence="10 11">Phosphorylation of dTMP to form dTDP in both de novo and salvage pathways of dTTP synthesis.</text>
</comment>
<evidence type="ECO:0000256" key="3">
    <source>
        <dbReference type="ARBA" id="ARBA00017144"/>
    </source>
</evidence>
<evidence type="ECO:0000256" key="9">
    <source>
        <dbReference type="ARBA" id="ARBA00048743"/>
    </source>
</evidence>
<dbReference type="GO" id="GO:0006227">
    <property type="term" value="P:dUDP biosynthetic process"/>
    <property type="evidence" value="ECO:0007669"/>
    <property type="project" value="TreeGrafter"/>
</dbReference>
<protein>
    <recommendedName>
        <fullName evidence="3 11">Thymidylate kinase</fullName>
        <ecNumber evidence="2 11">2.7.4.9</ecNumber>
    </recommendedName>
    <alternativeName>
        <fullName evidence="11">dTMP kinase</fullName>
    </alternativeName>
</protein>
<dbReference type="GO" id="GO:0006233">
    <property type="term" value="P:dTDP biosynthetic process"/>
    <property type="evidence" value="ECO:0007669"/>
    <property type="project" value="InterPro"/>
</dbReference>
<evidence type="ECO:0000256" key="2">
    <source>
        <dbReference type="ARBA" id="ARBA00012980"/>
    </source>
</evidence>
<dbReference type="InterPro" id="IPR018094">
    <property type="entry name" value="Thymidylate_kinase"/>
</dbReference>
<dbReference type="Gene3D" id="3.40.50.300">
    <property type="entry name" value="P-loop containing nucleotide triphosphate hydrolases"/>
    <property type="match status" value="1"/>
</dbReference>
<dbReference type="HAMAP" id="MF_00165">
    <property type="entry name" value="Thymidylate_kinase"/>
    <property type="match status" value="1"/>
</dbReference>
<keyword evidence="6 11" id="KW-0547">Nucleotide-binding</keyword>
<dbReference type="InterPro" id="IPR027417">
    <property type="entry name" value="P-loop_NTPase"/>
</dbReference>
<evidence type="ECO:0000256" key="6">
    <source>
        <dbReference type="ARBA" id="ARBA00022741"/>
    </source>
</evidence>
<feature type="binding site" evidence="11">
    <location>
        <begin position="11"/>
        <end position="18"/>
    </location>
    <ligand>
        <name>ATP</name>
        <dbReference type="ChEBI" id="CHEBI:30616"/>
    </ligand>
</feature>
<comment type="caution">
    <text evidence="13">The sequence shown here is derived from an EMBL/GenBank/DDBJ whole genome shotgun (WGS) entry which is preliminary data.</text>
</comment>
<dbReference type="GO" id="GO:0006235">
    <property type="term" value="P:dTTP biosynthetic process"/>
    <property type="evidence" value="ECO:0007669"/>
    <property type="project" value="UniProtKB-UniRule"/>
</dbReference>
<reference evidence="13 14" key="1">
    <citation type="submission" date="2018-11" db="EMBL/GenBank/DDBJ databases">
        <title>Clostridium sp. nov., a member of the family Erysipelotrichaceae isolated from pig faeces.</title>
        <authorList>
            <person name="Chang Y.-H."/>
        </authorList>
    </citation>
    <scope>NUCLEOTIDE SEQUENCE [LARGE SCALE GENOMIC DNA]</scope>
    <source>
        <strain evidence="13 14">YH-panp20</strain>
    </source>
</reference>
<proteinExistence type="inferred from homology"/>
<evidence type="ECO:0000256" key="10">
    <source>
        <dbReference type="ARBA" id="ARBA00057735"/>
    </source>
</evidence>
<sequence length="210" mass="23859">MKKGVFITFEGNDGAGKTTVCKAIYKKLLEQGYDVIYTREPGGSQIAEKIRDILLNTHNQSMDPLTEALLYAASRRQHLVEKILPALEKKQIVLCDRFIDSSLAYQGYARKIGMSSIWSINQFAIDGHMPDRTIFLSVSIETGQKRMDIRGEKNRLDLEANDFHQAVRKGYEILCEQQKDRIVVIDAEPELDTVIHQTMASVLEVVHAYE</sequence>
<dbReference type="Pfam" id="PF02223">
    <property type="entry name" value="Thymidylate_kin"/>
    <property type="match status" value="1"/>
</dbReference>
<dbReference type="GO" id="GO:0005524">
    <property type="term" value="F:ATP binding"/>
    <property type="evidence" value="ECO:0007669"/>
    <property type="project" value="UniProtKB-UniRule"/>
</dbReference>
<keyword evidence="8 11" id="KW-0067">ATP-binding</keyword>
<comment type="catalytic activity">
    <reaction evidence="9 11">
        <text>dTMP + ATP = dTDP + ADP</text>
        <dbReference type="Rhea" id="RHEA:13517"/>
        <dbReference type="ChEBI" id="CHEBI:30616"/>
        <dbReference type="ChEBI" id="CHEBI:58369"/>
        <dbReference type="ChEBI" id="CHEBI:63528"/>
        <dbReference type="ChEBI" id="CHEBI:456216"/>
        <dbReference type="EC" id="2.7.4.9"/>
    </reaction>
</comment>
<dbReference type="GO" id="GO:0004798">
    <property type="term" value="F:dTMP kinase activity"/>
    <property type="evidence" value="ECO:0007669"/>
    <property type="project" value="UniProtKB-UniRule"/>
</dbReference>
<gene>
    <name evidence="11" type="primary">tmk</name>
    <name evidence="13" type="ORF">EDX97_07305</name>
</gene>
<keyword evidence="4 11" id="KW-0808">Transferase</keyword>
<dbReference type="CDD" id="cd01672">
    <property type="entry name" value="TMPK"/>
    <property type="match status" value="1"/>
</dbReference>
<dbReference type="EMBL" id="RJQC01000002">
    <property type="protein sequence ID" value="RNM30740.1"/>
    <property type="molecule type" value="Genomic_DNA"/>
</dbReference>
<accession>A0A3N0I2L5</accession>
<evidence type="ECO:0000256" key="7">
    <source>
        <dbReference type="ARBA" id="ARBA00022777"/>
    </source>
</evidence>
<dbReference type="EC" id="2.7.4.9" evidence="2 11"/>
<dbReference type="AlphaFoldDB" id="A0A3N0I2L5"/>
<dbReference type="PANTHER" id="PTHR10344">
    <property type="entry name" value="THYMIDYLATE KINASE"/>
    <property type="match status" value="1"/>
</dbReference>
<keyword evidence="14" id="KW-1185">Reference proteome</keyword>
<keyword evidence="5 11" id="KW-0545">Nucleotide biosynthesis</keyword>
<dbReference type="SUPFAM" id="SSF52540">
    <property type="entry name" value="P-loop containing nucleoside triphosphate hydrolases"/>
    <property type="match status" value="1"/>
</dbReference>
<dbReference type="NCBIfam" id="TIGR00041">
    <property type="entry name" value="DTMP_kinase"/>
    <property type="match status" value="1"/>
</dbReference>
<evidence type="ECO:0000256" key="4">
    <source>
        <dbReference type="ARBA" id="ARBA00022679"/>
    </source>
</evidence>
<dbReference type="RefSeq" id="WP_128520490.1">
    <property type="nucleotide sequence ID" value="NZ_RJQC01000002.1"/>
</dbReference>
<evidence type="ECO:0000313" key="13">
    <source>
        <dbReference type="EMBL" id="RNM30740.1"/>
    </source>
</evidence>
<dbReference type="Proteomes" id="UP000276568">
    <property type="component" value="Unassembled WGS sequence"/>
</dbReference>
<comment type="similarity">
    <text evidence="1 11">Belongs to the thymidylate kinase family.</text>
</comment>
<feature type="domain" description="Thymidylate kinase-like" evidence="12">
    <location>
        <begin position="9"/>
        <end position="194"/>
    </location>
</feature>
<evidence type="ECO:0000256" key="11">
    <source>
        <dbReference type="HAMAP-Rule" id="MF_00165"/>
    </source>
</evidence>
<keyword evidence="7 11" id="KW-0418">Kinase</keyword>